<evidence type="ECO:0000259" key="11">
    <source>
        <dbReference type="Pfam" id="PF18317"/>
    </source>
</evidence>
<keyword evidence="3 8" id="KW-0028">Amino-acid biosynthesis</keyword>
<dbReference type="Proteomes" id="UP000232638">
    <property type="component" value="Chromosome"/>
</dbReference>
<feature type="binding site" evidence="8">
    <location>
        <begin position="15"/>
        <end position="17"/>
    </location>
    <ligand>
        <name>shikimate</name>
        <dbReference type="ChEBI" id="CHEBI:36208"/>
    </ligand>
</feature>
<feature type="binding site" evidence="8">
    <location>
        <position position="103"/>
    </location>
    <ligand>
        <name>shikimate</name>
        <dbReference type="ChEBI" id="CHEBI:36208"/>
    </ligand>
</feature>
<feature type="domain" description="Quinate/shikimate 5-dehydrogenase/glutamyl-tRNA reductase" evidence="9">
    <location>
        <begin position="118"/>
        <end position="193"/>
    </location>
</feature>
<dbReference type="KEGG" id="tsy:THSYN_25605"/>
<evidence type="ECO:0000256" key="8">
    <source>
        <dbReference type="HAMAP-Rule" id="MF_00222"/>
    </source>
</evidence>
<dbReference type="Gene3D" id="3.40.50.720">
    <property type="entry name" value="NAD(P)-binding Rossmann-like Domain"/>
    <property type="match status" value="1"/>
</dbReference>
<keyword evidence="4 8" id="KW-0521">NADP</keyword>
<dbReference type="Gene3D" id="3.40.50.10860">
    <property type="entry name" value="Leucine Dehydrogenase, chain A, domain 1"/>
    <property type="match status" value="1"/>
</dbReference>
<evidence type="ECO:0000313" key="13">
    <source>
        <dbReference type="Proteomes" id="UP000232638"/>
    </source>
</evidence>
<gene>
    <name evidence="8" type="primary">aroE</name>
    <name evidence="12" type="ORF">THSYN_25605</name>
</gene>
<dbReference type="Pfam" id="PF18317">
    <property type="entry name" value="SDH_C"/>
    <property type="match status" value="1"/>
</dbReference>
<comment type="subunit">
    <text evidence="8">Homodimer.</text>
</comment>
<dbReference type="EC" id="1.1.1.25" evidence="2 8"/>
<comment type="similarity">
    <text evidence="8">Belongs to the shikimate dehydrogenase family.</text>
</comment>
<dbReference type="AlphaFoldDB" id="A0A2K8UEH8"/>
<dbReference type="InterPro" id="IPR046346">
    <property type="entry name" value="Aminoacid_DH-like_N_sf"/>
</dbReference>
<feature type="domain" description="SDH C-terminal" evidence="11">
    <location>
        <begin position="240"/>
        <end position="270"/>
    </location>
</feature>
<evidence type="ECO:0000259" key="9">
    <source>
        <dbReference type="Pfam" id="PF01488"/>
    </source>
</evidence>
<organism evidence="12 13">
    <name type="scientific">Candidatus Thiodictyon syntrophicum</name>
    <dbReference type="NCBI Taxonomy" id="1166950"/>
    <lineage>
        <taxon>Bacteria</taxon>
        <taxon>Pseudomonadati</taxon>
        <taxon>Pseudomonadota</taxon>
        <taxon>Gammaproteobacteria</taxon>
        <taxon>Chromatiales</taxon>
        <taxon>Chromatiaceae</taxon>
        <taxon>Thiodictyon</taxon>
    </lineage>
</organism>
<comment type="catalytic activity">
    <reaction evidence="7 8">
        <text>shikimate + NADP(+) = 3-dehydroshikimate + NADPH + H(+)</text>
        <dbReference type="Rhea" id="RHEA:17737"/>
        <dbReference type="ChEBI" id="CHEBI:15378"/>
        <dbReference type="ChEBI" id="CHEBI:16630"/>
        <dbReference type="ChEBI" id="CHEBI:36208"/>
        <dbReference type="ChEBI" id="CHEBI:57783"/>
        <dbReference type="ChEBI" id="CHEBI:58349"/>
        <dbReference type="EC" id="1.1.1.25"/>
    </reaction>
</comment>
<comment type="function">
    <text evidence="8">Involved in the biosynthesis of the chorismate, which leads to the biosynthesis of aromatic amino acids. Catalyzes the reversible NADPH linked reduction of 3-dehydroshikimate (DHSA) to yield shikimate (SA).</text>
</comment>
<comment type="pathway">
    <text evidence="1 8">Metabolic intermediate biosynthesis; chorismate biosynthesis; chorismate from D-erythrose 4-phosphate and phosphoenolpyruvate: step 4/7.</text>
</comment>
<feature type="binding site" evidence="8">
    <location>
        <begin position="128"/>
        <end position="132"/>
    </location>
    <ligand>
        <name>NADP(+)</name>
        <dbReference type="ChEBI" id="CHEBI:58349"/>
    </ligand>
</feature>
<feature type="binding site" evidence="8">
    <location>
        <position position="247"/>
    </location>
    <ligand>
        <name>shikimate</name>
        <dbReference type="ChEBI" id="CHEBI:36208"/>
    </ligand>
</feature>
<feature type="binding site" evidence="8">
    <location>
        <position position="87"/>
    </location>
    <ligand>
        <name>shikimate</name>
        <dbReference type="ChEBI" id="CHEBI:36208"/>
    </ligand>
</feature>
<evidence type="ECO:0000256" key="1">
    <source>
        <dbReference type="ARBA" id="ARBA00004871"/>
    </source>
</evidence>
<dbReference type="FunFam" id="3.40.50.10860:FF:000006">
    <property type="entry name" value="Shikimate dehydrogenase (NADP(+))"/>
    <property type="match status" value="1"/>
</dbReference>
<evidence type="ECO:0000256" key="7">
    <source>
        <dbReference type="ARBA" id="ARBA00049442"/>
    </source>
</evidence>
<dbReference type="GO" id="GO:0004764">
    <property type="term" value="F:shikimate 3-dehydrogenase (NADP+) activity"/>
    <property type="evidence" value="ECO:0007669"/>
    <property type="project" value="UniProtKB-UniRule"/>
</dbReference>
<dbReference type="SUPFAM" id="SSF53223">
    <property type="entry name" value="Aminoacid dehydrogenase-like, N-terminal domain"/>
    <property type="match status" value="1"/>
</dbReference>
<dbReference type="InterPro" id="IPR022893">
    <property type="entry name" value="Shikimate_DH_fam"/>
</dbReference>
<evidence type="ECO:0000256" key="5">
    <source>
        <dbReference type="ARBA" id="ARBA00023002"/>
    </source>
</evidence>
<feature type="active site" description="Proton acceptor" evidence="8">
    <location>
        <position position="66"/>
    </location>
</feature>
<feature type="domain" description="Shikimate dehydrogenase substrate binding N-terminal" evidence="10">
    <location>
        <begin position="7"/>
        <end position="89"/>
    </location>
</feature>
<dbReference type="InterPro" id="IPR011342">
    <property type="entry name" value="Shikimate_DH"/>
</dbReference>
<keyword evidence="5 8" id="KW-0560">Oxidoreductase</keyword>
<dbReference type="GO" id="GO:0019632">
    <property type="term" value="P:shikimate metabolic process"/>
    <property type="evidence" value="ECO:0007669"/>
    <property type="project" value="InterPro"/>
</dbReference>
<keyword evidence="13" id="KW-1185">Reference proteome</keyword>
<dbReference type="NCBIfam" id="TIGR00507">
    <property type="entry name" value="aroE"/>
    <property type="match status" value="1"/>
</dbReference>
<feature type="binding site" evidence="8">
    <location>
        <position position="62"/>
    </location>
    <ligand>
        <name>shikimate</name>
        <dbReference type="ChEBI" id="CHEBI:36208"/>
    </ligand>
</feature>
<feature type="binding site" evidence="8">
    <location>
        <position position="216"/>
    </location>
    <ligand>
        <name>NADP(+)</name>
        <dbReference type="ChEBI" id="CHEBI:58349"/>
    </ligand>
</feature>
<proteinExistence type="inferred from homology"/>
<name>A0A2K8UEH8_9GAMM</name>
<feature type="binding site" evidence="8">
    <location>
        <position position="218"/>
    </location>
    <ligand>
        <name>shikimate</name>
        <dbReference type="ChEBI" id="CHEBI:36208"/>
    </ligand>
</feature>
<evidence type="ECO:0000256" key="4">
    <source>
        <dbReference type="ARBA" id="ARBA00022857"/>
    </source>
</evidence>
<dbReference type="GO" id="GO:0008652">
    <property type="term" value="P:amino acid biosynthetic process"/>
    <property type="evidence" value="ECO:0007669"/>
    <property type="project" value="UniProtKB-KW"/>
</dbReference>
<dbReference type="InterPro" id="IPR006151">
    <property type="entry name" value="Shikm_DH/Glu-tRNA_Rdtase"/>
</dbReference>
<sequence>MRQRYAVIGNPIAHSKSPLIHAAFARQTGADLEYGRLLAEPDDFEGTVRRFFGDGGRGLNVTVPFKEQAFRLADEHSPGAAAAGAVNTLIPLPGGRLRGDNTDGVGLVRDLRENHGFAFAGRRLLLLGAGGAARGVLRPLLETGLKELLIANRTAARATALADAAADLGAVSGCGLTDLGGTDFDLIINATAAGLTGAVPPLPPRCLAPGAWTYDLLYGDRPTPFCCWGRAHGAAQALDGLGMLVEQAAESFRLWRGIMPQTAPVIELLRPTQ</sequence>
<dbReference type="GO" id="GO:0005829">
    <property type="term" value="C:cytosol"/>
    <property type="evidence" value="ECO:0007669"/>
    <property type="project" value="TreeGrafter"/>
</dbReference>
<evidence type="ECO:0000256" key="6">
    <source>
        <dbReference type="ARBA" id="ARBA00023141"/>
    </source>
</evidence>
<feature type="binding site" evidence="8">
    <location>
        <begin position="152"/>
        <end position="157"/>
    </location>
    <ligand>
        <name>NADP(+)</name>
        <dbReference type="ChEBI" id="CHEBI:58349"/>
    </ligand>
</feature>
<evidence type="ECO:0000256" key="2">
    <source>
        <dbReference type="ARBA" id="ARBA00012962"/>
    </source>
</evidence>
<reference evidence="12 13" key="1">
    <citation type="submission" date="2017-03" db="EMBL/GenBank/DDBJ databases">
        <title>Complete genome sequence of Candidatus 'Thiodictyon syntrophicum' sp. nov. strain Cad16T, a photolithoautotroph purple sulfur bacterium isolated from an alpine meromictic lake.</title>
        <authorList>
            <person name="Luedin S.M."/>
            <person name="Pothier J.F."/>
            <person name="Danza F."/>
            <person name="Storelli N."/>
            <person name="Wittwer M."/>
            <person name="Tonolla M."/>
        </authorList>
    </citation>
    <scope>NUCLEOTIDE SEQUENCE [LARGE SCALE GENOMIC DNA]</scope>
    <source>
        <strain evidence="12 13">Cad16T</strain>
    </source>
</reference>
<dbReference type="NCBIfam" id="NF001310">
    <property type="entry name" value="PRK00258.1-2"/>
    <property type="match status" value="1"/>
</dbReference>
<evidence type="ECO:0000256" key="3">
    <source>
        <dbReference type="ARBA" id="ARBA00022605"/>
    </source>
</evidence>
<dbReference type="Pfam" id="PF08501">
    <property type="entry name" value="Shikimate_dh_N"/>
    <property type="match status" value="1"/>
</dbReference>
<dbReference type="SUPFAM" id="SSF51735">
    <property type="entry name" value="NAD(P)-binding Rossmann-fold domains"/>
    <property type="match status" value="1"/>
</dbReference>
<dbReference type="GO" id="GO:0009423">
    <property type="term" value="P:chorismate biosynthetic process"/>
    <property type="evidence" value="ECO:0007669"/>
    <property type="project" value="UniProtKB-UniRule"/>
</dbReference>
<dbReference type="HAMAP" id="MF_00222">
    <property type="entry name" value="Shikimate_DH_AroE"/>
    <property type="match status" value="1"/>
</dbReference>
<feature type="binding site" evidence="8">
    <location>
        <position position="240"/>
    </location>
    <ligand>
        <name>NADP(+)</name>
        <dbReference type="ChEBI" id="CHEBI:58349"/>
    </ligand>
</feature>
<comment type="caution">
    <text evidence="8">Lacks conserved residue(s) required for the propagation of feature annotation.</text>
</comment>
<accession>A0A2K8UEH8</accession>
<dbReference type="GO" id="GO:0009073">
    <property type="term" value="P:aromatic amino acid family biosynthetic process"/>
    <property type="evidence" value="ECO:0007669"/>
    <property type="project" value="UniProtKB-KW"/>
</dbReference>
<dbReference type="EMBL" id="CP020370">
    <property type="protein sequence ID" value="AUB83974.1"/>
    <property type="molecule type" value="Genomic_DNA"/>
</dbReference>
<dbReference type="InterPro" id="IPR041121">
    <property type="entry name" value="SDH_C"/>
</dbReference>
<dbReference type="GO" id="GO:0050661">
    <property type="term" value="F:NADP binding"/>
    <property type="evidence" value="ECO:0007669"/>
    <property type="project" value="InterPro"/>
</dbReference>
<dbReference type="Pfam" id="PF01488">
    <property type="entry name" value="Shikimate_DH"/>
    <property type="match status" value="1"/>
</dbReference>
<evidence type="ECO:0000313" key="12">
    <source>
        <dbReference type="EMBL" id="AUB83974.1"/>
    </source>
</evidence>
<dbReference type="InterPro" id="IPR013708">
    <property type="entry name" value="Shikimate_DH-bd_N"/>
</dbReference>
<evidence type="ECO:0000259" key="10">
    <source>
        <dbReference type="Pfam" id="PF08501"/>
    </source>
</evidence>
<dbReference type="OrthoDB" id="9776868at2"/>
<keyword evidence="6 8" id="KW-0057">Aromatic amino acid biosynthesis</keyword>
<dbReference type="PANTHER" id="PTHR21089">
    <property type="entry name" value="SHIKIMATE DEHYDROGENASE"/>
    <property type="match status" value="1"/>
</dbReference>
<dbReference type="PANTHER" id="PTHR21089:SF1">
    <property type="entry name" value="BIFUNCTIONAL 3-DEHYDROQUINATE DEHYDRATASE_SHIKIMATE DEHYDROGENASE, CHLOROPLASTIC"/>
    <property type="match status" value="1"/>
</dbReference>
<dbReference type="RefSeq" id="WP_100921645.1">
    <property type="nucleotide sequence ID" value="NZ_CP020370.1"/>
</dbReference>
<dbReference type="InterPro" id="IPR036291">
    <property type="entry name" value="NAD(P)-bd_dom_sf"/>
</dbReference>
<protein>
    <recommendedName>
        <fullName evidence="2 8">Shikimate dehydrogenase (NADP(+))</fullName>
        <shortName evidence="8">SDH</shortName>
        <ecNumber evidence="2 8">1.1.1.25</ecNumber>
    </recommendedName>
</protein>
<dbReference type="UniPathway" id="UPA00053">
    <property type="reaction ID" value="UER00087"/>
</dbReference>